<dbReference type="Pfam" id="PF05188">
    <property type="entry name" value="MutS_II"/>
    <property type="match status" value="1"/>
</dbReference>
<evidence type="ECO:0000256" key="6">
    <source>
        <dbReference type="ARBA" id="ARBA00022763"/>
    </source>
</evidence>
<comment type="subcellular location">
    <subcellularLocation>
        <location evidence="1">Nucleus</location>
    </subcellularLocation>
</comment>
<reference evidence="17 18" key="1">
    <citation type="submission" date="2024-03" db="EMBL/GenBank/DDBJ databases">
        <authorList>
            <person name="Brejova B."/>
        </authorList>
    </citation>
    <scope>NUCLEOTIDE SEQUENCE [LARGE SCALE GENOMIC DNA]</scope>
    <source>
        <strain evidence="17 18">CBS 14171</strain>
    </source>
</reference>
<evidence type="ECO:0000256" key="4">
    <source>
        <dbReference type="ARBA" id="ARBA00022151"/>
    </source>
</evidence>
<keyword evidence="10" id="KW-0539">Nucleus</keyword>
<dbReference type="InterPro" id="IPR007861">
    <property type="entry name" value="DNA_mismatch_repair_MutS_clamp"/>
</dbReference>
<evidence type="ECO:0000256" key="15">
    <source>
        <dbReference type="SAM" id="MobiDB-lite"/>
    </source>
</evidence>
<keyword evidence="6 14" id="KW-0227">DNA damage</keyword>
<accession>A0ABP0ZT04</accession>
<dbReference type="InterPro" id="IPR017261">
    <property type="entry name" value="DNA_mismatch_repair_MutS/MSH"/>
</dbReference>
<dbReference type="Gene3D" id="1.10.1420.10">
    <property type="match status" value="2"/>
</dbReference>
<evidence type="ECO:0000256" key="2">
    <source>
        <dbReference type="ARBA" id="ARBA00007094"/>
    </source>
</evidence>
<dbReference type="InterPro" id="IPR016151">
    <property type="entry name" value="DNA_mismatch_repair_MutS_N"/>
</dbReference>
<organism evidence="17 18">
    <name type="scientific">Lodderomyces beijingensis</name>
    <dbReference type="NCBI Taxonomy" id="1775926"/>
    <lineage>
        <taxon>Eukaryota</taxon>
        <taxon>Fungi</taxon>
        <taxon>Dikarya</taxon>
        <taxon>Ascomycota</taxon>
        <taxon>Saccharomycotina</taxon>
        <taxon>Pichiomycetes</taxon>
        <taxon>Debaryomycetaceae</taxon>
        <taxon>Candida/Lodderomyces clade</taxon>
        <taxon>Lodderomyces</taxon>
    </lineage>
</organism>
<feature type="domain" description="DNA mismatch repair proteins mutS family" evidence="16">
    <location>
        <begin position="876"/>
        <end position="892"/>
    </location>
</feature>
<dbReference type="InterPro" id="IPR027417">
    <property type="entry name" value="P-loop_NTPase"/>
</dbReference>
<dbReference type="SUPFAM" id="SSF55271">
    <property type="entry name" value="DNA repair protein MutS, domain I"/>
    <property type="match status" value="1"/>
</dbReference>
<dbReference type="PANTHER" id="PTHR11361">
    <property type="entry name" value="DNA MISMATCH REPAIR PROTEIN MUTS FAMILY MEMBER"/>
    <property type="match status" value="1"/>
</dbReference>
<evidence type="ECO:0000256" key="7">
    <source>
        <dbReference type="ARBA" id="ARBA00022840"/>
    </source>
</evidence>
<proteinExistence type="inferred from homology"/>
<dbReference type="InterPro" id="IPR045076">
    <property type="entry name" value="MutS"/>
</dbReference>
<keyword evidence="9 14" id="KW-0234">DNA repair</keyword>
<evidence type="ECO:0000256" key="12">
    <source>
        <dbReference type="ARBA" id="ARBA00025902"/>
    </source>
</evidence>
<evidence type="ECO:0000256" key="5">
    <source>
        <dbReference type="ARBA" id="ARBA00022741"/>
    </source>
</evidence>
<feature type="compositionally biased region" description="Low complexity" evidence="15">
    <location>
        <begin position="114"/>
        <end position="129"/>
    </location>
</feature>
<feature type="region of interest" description="Disordered" evidence="15">
    <location>
        <begin position="1"/>
        <end position="33"/>
    </location>
</feature>
<dbReference type="InterPro" id="IPR007695">
    <property type="entry name" value="DNA_mismatch_repair_MutS-lik_N"/>
</dbReference>
<evidence type="ECO:0000256" key="1">
    <source>
        <dbReference type="ARBA" id="ARBA00004123"/>
    </source>
</evidence>
<dbReference type="RefSeq" id="XP_066830569.1">
    <property type="nucleotide sequence ID" value="XM_066973763.1"/>
</dbReference>
<feature type="region of interest" description="Disordered" evidence="15">
    <location>
        <begin position="107"/>
        <end position="136"/>
    </location>
</feature>
<dbReference type="Pfam" id="PF05192">
    <property type="entry name" value="MutS_III"/>
    <property type="match status" value="1"/>
</dbReference>
<sequence length="1021" mass="114829">MTPKRQTSISSFFTSQSSKSQSPLAKSASKPSAKKAAFYSNDIDRFQFQKNASPAADAVAATPPSAPPRSQPFSPQAGGGEDETSSISSRSSSIAKFQFDQAFSCEGSQKRKASSPSITTSTAANTAETRSLKKARTSTKLTPLEVQILELTAVHPDKILLIQVGYKYKAFGEYAAQHVAKSLNIMYIPAPDPRFSYCSFPENRLHINLQRILNTGVKVGIVKQMESAIVKEIDKVGKSGDVMKRELTGVYTKGTYMSDEFIGSNLIPSSTESENPCYIVCINEVVGEGEFAVVAAQPLTGEIVYDVFLDDHSREEMETRLLYLRPSEVIVVNSESAISASTMKCLRLINHELKIDHRQRGALELASFLTQDMVDYYSANFPQPVQECVSELIKYLSEFKLSNIFTIPQNITTFKDSRKYMILPANTLAALEVFANSTDPKSLRGTLVWLLNHTRTRFGNRLLEKWISKPLIERDKIEERYQAIADLNSDFNHVIDSLIKQLDKIGKNLDLEELLIKIHYSATAFSTRINRKQIFSMLESFSEILKVVKSFEKTISGGSMKLQSPLLRQMLDDLLSLSKTDLVSNFTDMINPAYLLNESKDPMEQKTKFFNLNHHGFDEIKHEFDEIKHVEDLLDEELIKVRQLLQRPQLKYVSANKEPYLIEVRNGKAVDALPTTFVKVNGTSTVSRFRNKEISKLYKLKLYHEEMLVQRCDEAFVEFVENLDSQYGFFQKIVKHLSIFDCLLSLTAASVLNTQVKPTLTDDLLIDVRSARHPIIEQLRDNYVANDINIQYDTNRALIITGPNMGGKSSYVKMVALFTIMTQIGCYLPCESATMGIFDSLFIRMGASDNILKGSSTFMTEMSECGNIIQRLTNRSLVILDEIGRGTGTTDGIALAYAILKYFIECDNKPLLLFITHYPSIHVVEHEYDEGEVVNYHMGFEEIQDAESTESELPQVIFLFNLCRGVVNNSYGLNVAKLAGVPTQVISSAYVVSEELKSRVEMEDNFRMWGLLKSLVEKLSS</sequence>
<dbReference type="SUPFAM" id="SSF52540">
    <property type="entry name" value="P-loop containing nucleoside triphosphate hydrolases"/>
    <property type="match status" value="1"/>
</dbReference>
<dbReference type="SUPFAM" id="SSF48334">
    <property type="entry name" value="DNA repair protein MutS, domain III"/>
    <property type="match status" value="1"/>
</dbReference>
<protein>
    <recommendedName>
        <fullName evidence="3">DNA mismatch repair protein MSH3</fullName>
    </recommendedName>
    <alternativeName>
        <fullName evidence="4">DNA mismatch repair protein msh3</fullName>
    </alternativeName>
    <alternativeName>
        <fullName evidence="13">MutS protein homolog 3</fullName>
    </alternativeName>
</protein>
<dbReference type="EMBL" id="OZ022408">
    <property type="protein sequence ID" value="CAK9439531.1"/>
    <property type="molecule type" value="Genomic_DNA"/>
</dbReference>
<keyword evidence="8 14" id="KW-0238">DNA-binding</keyword>
<gene>
    <name evidence="17" type="ORF">LODBEIA_P36310</name>
</gene>
<name>A0ABP0ZT04_9ASCO</name>
<dbReference type="PIRSF" id="PIRSF037677">
    <property type="entry name" value="DNA_mis_repair_Msh6"/>
    <property type="match status" value="1"/>
</dbReference>
<keyword evidence="7" id="KW-0067">ATP-binding</keyword>
<dbReference type="InterPro" id="IPR036678">
    <property type="entry name" value="MutS_con_dom_sf"/>
</dbReference>
<evidence type="ECO:0000256" key="13">
    <source>
        <dbReference type="ARBA" id="ARBA00029792"/>
    </source>
</evidence>
<keyword evidence="18" id="KW-1185">Reference proteome</keyword>
<keyword evidence="5 14" id="KW-0547">Nucleotide-binding</keyword>
<evidence type="ECO:0000256" key="3">
    <source>
        <dbReference type="ARBA" id="ARBA00019000"/>
    </source>
</evidence>
<dbReference type="Gene3D" id="3.30.420.110">
    <property type="entry name" value="MutS, connector domain"/>
    <property type="match status" value="1"/>
</dbReference>
<dbReference type="InterPro" id="IPR000432">
    <property type="entry name" value="DNA_mismatch_repair_MutS_C"/>
</dbReference>
<feature type="compositionally biased region" description="Low complexity" evidence="15">
    <location>
        <begin position="7"/>
        <end position="33"/>
    </location>
</feature>
<dbReference type="InterPro" id="IPR007860">
    <property type="entry name" value="DNA_mmatch_repair_MutS_con_dom"/>
</dbReference>
<dbReference type="GeneID" id="92208827"/>
<dbReference type="Pfam" id="PF00488">
    <property type="entry name" value="MutS_V"/>
    <property type="match status" value="1"/>
</dbReference>
<comment type="function">
    <text evidence="11">Component of the post-replicative DNA mismatch repair system (MMR). Heterodimerizes with MSH2 to form MutS beta, which binds to DNA mismatches thereby initiating DNA repair. MSH3 provides substrate-binding and substrate specificity to the complex. When bound, the MutS beta heterodimer bends the DNA helix and shields approximately 20 base pairs. Acts mainly to repair insertion-deletion loops (IDLs) from 2 to 13 nucleotides in size, but can also repair base-base and single insertion-deletion mismatches that occur during replication. After mismatch binding, forms a ternary complex with the MutL alpha heterodimer, which is thought to be responsible for directing the downstream MMR events, including strand discrimination, excision, and resynthesis. ATP binding and hydrolysis play a pivotal role in mismatch repair functions.</text>
</comment>
<dbReference type="InterPro" id="IPR007696">
    <property type="entry name" value="DNA_mismatch_repair_MutS_core"/>
</dbReference>
<dbReference type="Proteomes" id="UP001497383">
    <property type="component" value="Chromosome 4"/>
</dbReference>
<comment type="subunit">
    <text evidence="12">Heterodimer consisting of MSH2-MSH3 (MutS beta). Forms a ternary complex with MutL alpha (MLH1-PMS1).</text>
</comment>
<comment type="similarity">
    <text evidence="2">Belongs to the DNA mismatch repair MutS family. MSH3 subfamily.</text>
</comment>
<evidence type="ECO:0000256" key="8">
    <source>
        <dbReference type="ARBA" id="ARBA00023125"/>
    </source>
</evidence>
<evidence type="ECO:0000256" key="9">
    <source>
        <dbReference type="ARBA" id="ARBA00023204"/>
    </source>
</evidence>
<evidence type="ECO:0000313" key="17">
    <source>
        <dbReference type="EMBL" id="CAK9439531.1"/>
    </source>
</evidence>
<evidence type="ECO:0000313" key="18">
    <source>
        <dbReference type="Proteomes" id="UP001497383"/>
    </source>
</evidence>
<dbReference type="Pfam" id="PF05190">
    <property type="entry name" value="MutS_IV"/>
    <property type="match status" value="1"/>
</dbReference>
<feature type="compositionally biased region" description="Low complexity" evidence="15">
    <location>
        <begin position="52"/>
        <end position="63"/>
    </location>
</feature>
<dbReference type="InterPro" id="IPR036187">
    <property type="entry name" value="DNA_mismatch_repair_MutS_sf"/>
</dbReference>
<dbReference type="Gene3D" id="3.40.50.300">
    <property type="entry name" value="P-loop containing nucleotide triphosphate hydrolases"/>
    <property type="match status" value="1"/>
</dbReference>
<feature type="region of interest" description="Disordered" evidence="15">
    <location>
        <begin position="49"/>
        <end position="87"/>
    </location>
</feature>
<dbReference type="Pfam" id="PF01624">
    <property type="entry name" value="MutS_I"/>
    <property type="match status" value="1"/>
</dbReference>
<evidence type="ECO:0000256" key="11">
    <source>
        <dbReference type="ARBA" id="ARBA00025373"/>
    </source>
</evidence>
<dbReference type="PROSITE" id="PS00486">
    <property type="entry name" value="DNA_MISMATCH_REPAIR_2"/>
    <property type="match status" value="1"/>
</dbReference>
<evidence type="ECO:0000256" key="10">
    <source>
        <dbReference type="ARBA" id="ARBA00023242"/>
    </source>
</evidence>
<dbReference type="SMART" id="SM00533">
    <property type="entry name" value="MUTSd"/>
    <property type="match status" value="1"/>
</dbReference>
<dbReference type="SMART" id="SM00534">
    <property type="entry name" value="MUTSac"/>
    <property type="match status" value="1"/>
</dbReference>
<evidence type="ECO:0000259" key="16">
    <source>
        <dbReference type="PROSITE" id="PS00486"/>
    </source>
</evidence>
<dbReference type="Gene3D" id="3.40.1170.10">
    <property type="entry name" value="DNA repair protein MutS, domain I"/>
    <property type="match status" value="1"/>
</dbReference>
<evidence type="ECO:0000256" key="14">
    <source>
        <dbReference type="RuleBase" id="RU003756"/>
    </source>
</evidence>
<dbReference type="PANTHER" id="PTHR11361:SF122">
    <property type="entry name" value="DNA MISMATCH REPAIR PROTEIN MSH3"/>
    <property type="match status" value="1"/>
</dbReference>